<dbReference type="RefSeq" id="WP_007474757.1">
    <property type="nucleotide sequence ID" value="NZ_ABCJ01000005.1"/>
</dbReference>
<keyword evidence="5" id="KW-0004">4Fe-4S</keyword>
<evidence type="ECO:0000313" key="14">
    <source>
        <dbReference type="EMBL" id="EDM23533.1"/>
    </source>
</evidence>
<keyword evidence="7" id="KW-0808">Transferase</keyword>
<evidence type="ECO:0000256" key="4">
    <source>
        <dbReference type="ARBA" id="ARBA00012669"/>
    </source>
</evidence>
<evidence type="ECO:0000256" key="11">
    <source>
        <dbReference type="ARBA" id="ARBA00050125"/>
    </source>
</evidence>
<evidence type="ECO:0000256" key="10">
    <source>
        <dbReference type="ARBA" id="ARBA00023014"/>
    </source>
</evidence>
<evidence type="ECO:0000256" key="8">
    <source>
        <dbReference type="ARBA" id="ARBA00022723"/>
    </source>
</evidence>
<dbReference type="InterPro" id="IPR036094">
    <property type="entry name" value="NadA_sf"/>
</dbReference>
<dbReference type="NCBIfam" id="TIGR00550">
    <property type="entry name" value="nadA"/>
    <property type="match status" value="1"/>
</dbReference>
<dbReference type="GO" id="GO:0034628">
    <property type="term" value="P:'de novo' NAD+ biosynthetic process from L-aspartate"/>
    <property type="evidence" value="ECO:0007669"/>
    <property type="project" value="TreeGrafter"/>
</dbReference>
<dbReference type="PANTHER" id="PTHR30573:SF0">
    <property type="entry name" value="QUINOLINATE SYNTHASE, CHLOROPLASTIC"/>
    <property type="match status" value="1"/>
</dbReference>
<sequence>MVEKIKSLLKKHNITIAAHYYQKDEVFYLANLTGDSLELAKKTANLENPLIFCGVSFMGESAKILNPKIPVYMPKLASCSMARMAENELLQKNIEMLKNENIDFIPVAYINTTAKVKAIVGDLGGLTCTSSSAKNIIEKLPSNKKIFFLPDKNLGKNIANALRKSAKIIGEDGWQEADFILFDGHCSVHQLFMPEHIEFFKEKYPDIKIVVHPECSPQVCEMADFVGSTSQIINYVKEHKNERMAIGTEFNLVNRLKKEINPNIYILSSTKPECPSMNETTLKELYDLLVAIDEGKPYNEIKVDDEISKKAKKALDRMLELSK</sequence>
<dbReference type="Pfam" id="PF02445">
    <property type="entry name" value="NadA"/>
    <property type="match status" value="1"/>
</dbReference>
<comment type="pathway">
    <text evidence="3">Cofactor biosynthesis; NAD(+) biosynthesis; quinolinate from iminoaspartate: step 1/1.</text>
</comment>
<evidence type="ECO:0000256" key="2">
    <source>
        <dbReference type="ARBA" id="ARBA00003791"/>
    </source>
</evidence>
<dbReference type="EMBL" id="ABCJ01000005">
    <property type="protein sequence ID" value="EDM23533.1"/>
    <property type="molecule type" value="Genomic_DNA"/>
</dbReference>
<evidence type="ECO:0000256" key="13">
    <source>
        <dbReference type="NCBIfam" id="TIGR00550"/>
    </source>
</evidence>
<gene>
    <name evidence="14" type="ORF">CMTB2_08357</name>
</gene>
<dbReference type="GO" id="GO:0016491">
    <property type="term" value="F:oxidoreductase activity"/>
    <property type="evidence" value="ECO:0007669"/>
    <property type="project" value="UniProtKB-KW"/>
</dbReference>
<evidence type="ECO:0000256" key="6">
    <source>
        <dbReference type="ARBA" id="ARBA00022642"/>
    </source>
</evidence>
<evidence type="ECO:0000256" key="9">
    <source>
        <dbReference type="ARBA" id="ARBA00023004"/>
    </source>
</evidence>
<keyword evidence="10" id="KW-0411">Iron-sulfur</keyword>
<comment type="cofactor">
    <cofactor evidence="1">
        <name>[4Fe-4S] cluster</name>
        <dbReference type="ChEBI" id="CHEBI:49883"/>
    </cofactor>
</comment>
<accession>A0AAI9AH44</accession>
<evidence type="ECO:0000256" key="5">
    <source>
        <dbReference type="ARBA" id="ARBA00022485"/>
    </source>
</evidence>
<dbReference type="PANTHER" id="PTHR30573">
    <property type="entry name" value="QUINOLINATE SYNTHETASE A"/>
    <property type="match status" value="1"/>
</dbReference>
<dbReference type="Proteomes" id="UP000003288">
    <property type="component" value="Unassembled WGS sequence"/>
</dbReference>
<dbReference type="GO" id="GO:0051539">
    <property type="term" value="F:4 iron, 4 sulfur cluster binding"/>
    <property type="evidence" value="ECO:0007669"/>
    <property type="project" value="UniProtKB-KW"/>
</dbReference>
<reference evidence="14 15" key="1">
    <citation type="journal article" date="2011" name="Stand. Genomic Sci.">
        <title>Draft genome sequence of Caminibacter mediatlanticus strain TB-2, an epsilonproteobacterium isolated from a deep-sea hydrothermal vent.</title>
        <authorList>
            <person name="Giovannelli D."/>
            <person name="Ferriera S."/>
            <person name="Johnson J."/>
            <person name="Kravitz S."/>
            <person name="Perez-Rodriguez I."/>
            <person name="Ricci J."/>
            <person name="O'Brien C."/>
            <person name="Voordeckers J.W."/>
            <person name="Bini E."/>
            <person name="Vetriani C."/>
        </authorList>
    </citation>
    <scope>NUCLEOTIDE SEQUENCE [LARGE SCALE GENOMIC DNA]</scope>
    <source>
        <strain evidence="14 15">TB-2</strain>
    </source>
</reference>
<dbReference type="EC" id="2.5.1.72" evidence="4 13"/>
<organism evidence="14 15">
    <name type="scientific">Caminibacter mediatlanticus TB-2</name>
    <dbReference type="NCBI Taxonomy" id="391592"/>
    <lineage>
        <taxon>Bacteria</taxon>
        <taxon>Pseudomonadati</taxon>
        <taxon>Campylobacterota</taxon>
        <taxon>Epsilonproteobacteria</taxon>
        <taxon>Nautiliales</taxon>
        <taxon>Nautiliaceae</taxon>
        <taxon>Caminibacter</taxon>
    </lineage>
</organism>
<keyword evidence="6" id="KW-0662">Pyridine nucleotide biosynthesis</keyword>
<evidence type="ECO:0000256" key="12">
    <source>
        <dbReference type="ARBA" id="ARBA00073059"/>
    </source>
</evidence>
<keyword evidence="9" id="KW-0408">Iron</keyword>
<dbReference type="GO" id="GO:0005829">
    <property type="term" value="C:cytosol"/>
    <property type="evidence" value="ECO:0007669"/>
    <property type="project" value="TreeGrafter"/>
</dbReference>
<evidence type="ECO:0000256" key="3">
    <source>
        <dbReference type="ARBA" id="ARBA00005065"/>
    </source>
</evidence>
<evidence type="ECO:0000256" key="1">
    <source>
        <dbReference type="ARBA" id="ARBA00001966"/>
    </source>
</evidence>
<comment type="function">
    <text evidence="2">Catalyzes the condensation of iminoaspartate with dihydroxyacetone phosphate to form quinolinate.</text>
</comment>
<comment type="catalytic activity">
    <reaction evidence="11">
        <text>iminosuccinate + dihydroxyacetone phosphate = quinolinate + phosphate + 2 H2O + H(+)</text>
        <dbReference type="Rhea" id="RHEA:25888"/>
        <dbReference type="ChEBI" id="CHEBI:15377"/>
        <dbReference type="ChEBI" id="CHEBI:15378"/>
        <dbReference type="ChEBI" id="CHEBI:29959"/>
        <dbReference type="ChEBI" id="CHEBI:43474"/>
        <dbReference type="ChEBI" id="CHEBI:57642"/>
        <dbReference type="ChEBI" id="CHEBI:77875"/>
        <dbReference type="EC" id="2.5.1.72"/>
    </reaction>
    <physiologicalReaction direction="left-to-right" evidence="11">
        <dbReference type="Rhea" id="RHEA:25889"/>
    </physiologicalReaction>
</comment>
<dbReference type="FunFam" id="3.40.50.10800:FF:000001">
    <property type="entry name" value="Quinolinate synthase A"/>
    <property type="match status" value="1"/>
</dbReference>
<dbReference type="GO" id="GO:0008987">
    <property type="term" value="F:quinolinate synthetase A activity"/>
    <property type="evidence" value="ECO:0007669"/>
    <property type="project" value="UniProtKB-UniRule"/>
</dbReference>
<dbReference type="AlphaFoldDB" id="A0AAI9AH44"/>
<dbReference type="InterPro" id="IPR003473">
    <property type="entry name" value="NadA"/>
</dbReference>
<keyword evidence="14" id="KW-0560">Oxidoreductase</keyword>
<dbReference type="GO" id="GO:0046872">
    <property type="term" value="F:metal ion binding"/>
    <property type="evidence" value="ECO:0007669"/>
    <property type="project" value="UniProtKB-KW"/>
</dbReference>
<protein>
    <recommendedName>
        <fullName evidence="12 13">Quinolinate synthase</fullName>
        <ecNumber evidence="4 13">2.5.1.72</ecNumber>
    </recommendedName>
</protein>
<proteinExistence type="predicted"/>
<evidence type="ECO:0000256" key="7">
    <source>
        <dbReference type="ARBA" id="ARBA00022679"/>
    </source>
</evidence>
<comment type="caution">
    <text evidence="14">The sequence shown here is derived from an EMBL/GenBank/DDBJ whole genome shotgun (WGS) entry which is preliminary data.</text>
</comment>
<name>A0AAI9AH44_9BACT</name>
<dbReference type="NCBIfam" id="NF006885">
    <property type="entry name" value="PRK09375.2-6"/>
    <property type="match status" value="1"/>
</dbReference>
<dbReference type="SUPFAM" id="SSF142754">
    <property type="entry name" value="NadA-like"/>
    <property type="match status" value="1"/>
</dbReference>
<keyword evidence="8" id="KW-0479">Metal-binding</keyword>
<evidence type="ECO:0000313" key="15">
    <source>
        <dbReference type="Proteomes" id="UP000003288"/>
    </source>
</evidence>
<dbReference type="Gene3D" id="3.40.50.10800">
    <property type="entry name" value="NadA-like"/>
    <property type="match status" value="3"/>
</dbReference>